<keyword evidence="8 10" id="KW-0472">Membrane</keyword>
<evidence type="ECO:0000256" key="6">
    <source>
        <dbReference type="ARBA" id="ARBA00022927"/>
    </source>
</evidence>
<dbReference type="NCBIfam" id="TIGR00727">
    <property type="entry name" value="ISP4_OPT"/>
    <property type="match status" value="1"/>
</dbReference>
<comment type="similarity">
    <text evidence="2">Belongs to the oligopeptide OPT transporter family.</text>
</comment>
<dbReference type="Proteomes" id="UP000078544">
    <property type="component" value="Unassembled WGS sequence"/>
</dbReference>
<evidence type="ECO:0000313" key="12">
    <source>
        <dbReference type="Proteomes" id="UP000078544"/>
    </source>
</evidence>
<keyword evidence="4 10" id="KW-0812">Transmembrane</keyword>
<name>A0A168AUY5_9HYPO</name>
<evidence type="ECO:0000256" key="1">
    <source>
        <dbReference type="ARBA" id="ARBA00004141"/>
    </source>
</evidence>
<evidence type="ECO:0000256" key="10">
    <source>
        <dbReference type="SAM" id="Phobius"/>
    </source>
</evidence>
<feature type="transmembrane region" description="Helical" evidence="10">
    <location>
        <begin position="855"/>
        <end position="877"/>
    </location>
</feature>
<keyword evidence="6" id="KW-0653">Protein transport</keyword>
<organism evidence="11 12">
    <name type="scientific">Moelleriella libera RCEF 2490</name>
    <dbReference type="NCBI Taxonomy" id="1081109"/>
    <lineage>
        <taxon>Eukaryota</taxon>
        <taxon>Fungi</taxon>
        <taxon>Dikarya</taxon>
        <taxon>Ascomycota</taxon>
        <taxon>Pezizomycotina</taxon>
        <taxon>Sordariomycetes</taxon>
        <taxon>Hypocreomycetidae</taxon>
        <taxon>Hypocreales</taxon>
        <taxon>Clavicipitaceae</taxon>
        <taxon>Moelleriella</taxon>
    </lineage>
</organism>
<evidence type="ECO:0000256" key="2">
    <source>
        <dbReference type="ARBA" id="ARBA00008807"/>
    </source>
</evidence>
<evidence type="ECO:0000256" key="5">
    <source>
        <dbReference type="ARBA" id="ARBA00022856"/>
    </source>
</evidence>
<proteinExistence type="inferred from homology"/>
<dbReference type="OrthoDB" id="9986677at2759"/>
<evidence type="ECO:0000256" key="4">
    <source>
        <dbReference type="ARBA" id="ARBA00022692"/>
    </source>
</evidence>
<evidence type="ECO:0000256" key="9">
    <source>
        <dbReference type="SAM" id="MobiDB-lite"/>
    </source>
</evidence>
<feature type="transmembrane region" description="Helical" evidence="10">
    <location>
        <begin position="754"/>
        <end position="772"/>
    </location>
</feature>
<accession>A0A168AUY5</accession>
<evidence type="ECO:0000256" key="7">
    <source>
        <dbReference type="ARBA" id="ARBA00022989"/>
    </source>
</evidence>
<dbReference type="InterPro" id="IPR004648">
    <property type="entry name" value="Oligpept_transpt"/>
</dbReference>
<feature type="transmembrane region" description="Helical" evidence="10">
    <location>
        <begin position="262"/>
        <end position="281"/>
    </location>
</feature>
<comment type="caution">
    <text evidence="11">The sequence shown here is derived from an EMBL/GenBank/DDBJ whole genome shotgun (WGS) entry which is preliminary data.</text>
</comment>
<dbReference type="PANTHER" id="PTHR22601">
    <property type="entry name" value="ISP4 LIKE PROTEIN"/>
    <property type="match status" value="1"/>
</dbReference>
<keyword evidence="12" id="KW-1185">Reference proteome</keyword>
<dbReference type="InterPro" id="IPR004813">
    <property type="entry name" value="OPT"/>
</dbReference>
<dbReference type="GO" id="GO:0035673">
    <property type="term" value="F:oligopeptide transmembrane transporter activity"/>
    <property type="evidence" value="ECO:0007669"/>
    <property type="project" value="InterPro"/>
</dbReference>
<evidence type="ECO:0000256" key="3">
    <source>
        <dbReference type="ARBA" id="ARBA00022448"/>
    </source>
</evidence>
<feature type="transmembrane region" description="Helical" evidence="10">
    <location>
        <begin position="401"/>
        <end position="423"/>
    </location>
</feature>
<keyword evidence="7 10" id="KW-1133">Transmembrane helix</keyword>
<dbReference type="NCBIfam" id="TIGR00728">
    <property type="entry name" value="OPT_sfam"/>
    <property type="match status" value="1"/>
</dbReference>
<feature type="transmembrane region" description="Helical" evidence="10">
    <location>
        <begin position="602"/>
        <end position="624"/>
    </location>
</feature>
<sequence length="921" mass="103593">MTSRRPHTDDSVDAQDKAPASPDTGLDEKRRSSLDAVHDVDAVVHNLAEKLGDREDGLAPVDDIQFVMDKIHTLTIDDCREIIEELLKYHEYDYNFSNSQRQKLAALLKGPLDGQSEEEWELEIKTEAAVNKFYSPYPEVRAVATPTDDVNTPCETIRAHFLGYLWACIAQLTNSLFNSRFPSITLSSAVAQILLYPCGLLLALILPDWGFNYKGKRVSLNPGPWSYKEQVLATIIVDVGLTSAYCFWNIQTQTIYYHDEWLTPGYGILLLLSTQLMGLGFSGLLRRFVVYPVEAIWPNILPTLALNRALLVPEKRESVHGWTVSRYKFFFIVFSVMFVYFWIPDYLFPALSLFAWMTWIAPNNFNLNAITGSQGGLGFNPISSFDWNVLTSYAQPLAYPFFAFSQQFMGTFLGGLIIVALYYSNTRWTAYLPINSSGIFDNTGNPYNISRVVKPGTGYLNDTAYAEYSPAFYSAGNLLVYGAFFAFYPLTMLFILLDAWRPLLRAYKSMMHAAVSSVRKLVVGTTRAAQSAFRGKFREAGQHLRSILNDGTSIYDDFDDPFTNLMRNYPEVPDWWFLAIALIAFIFAIVIVTNWPQLDTPVWTIFFVIGLNLVFLIPMSYLYAISGTTEGLNVVTELIVGYALPGHPEALMFVKAFGYNINGQADNYISDQKMGFYAKVPPRAMYRGQVTSAVITALVAYGVVQFADTQIEGICTPNQPSHFTCAGGSQVYFASSVVWGAIGPKRIFSDIYPAMKYCFLLGFLLALVWWTTKRFGPYARQACQSTLPAVVYKPLNTVIFTPISWLKHVHPSLVFNGMLQWAPVNLTYFTGGLYISFFFMYYLRRYKTAWWEKYNYVLAAALTGGVAFSGIIIFFAVQYHPKTLSWWGTDILSNTIDGGSGQTALIATLPEQGFFGPTSAN</sequence>
<feature type="transmembrane region" description="Helical" evidence="10">
    <location>
        <begin position="575"/>
        <end position="596"/>
    </location>
</feature>
<evidence type="ECO:0000313" key="11">
    <source>
        <dbReference type="EMBL" id="KZZ94394.1"/>
    </source>
</evidence>
<feature type="transmembrane region" description="Helical" evidence="10">
    <location>
        <begin position="826"/>
        <end position="843"/>
    </location>
</feature>
<comment type="subcellular location">
    <subcellularLocation>
        <location evidence="1">Membrane</location>
        <topology evidence="1">Multi-pass membrane protein</topology>
    </subcellularLocation>
</comment>
<gene>
    <name evidence="11" type="ORF">AAL_05361</name>
</gene>
<reference evidence="11 12" key="1">
    <citation type="journal article" date="2016" name="Genome Biol. Evol.">
        <title>Divergent and convergent evolution of fungal pathogenicity.</title>
        <authorList>
            <person name="Shang Y."/>
            <person name="Xiao G."/>
            <person name="Zheng P."/>
            <person name="Cen K."/>
            <person name="Zhan S."/>
            <person name="Wang C."/>
        </authorList>
    </citation>
    <scope>NUCLEOTIDE SEQUENCE [LARGE SCALE GENOMIC DNA]</scope>
    <source>
        <strain evidence="11 12">RCEF 2490</strain>
    </source>
</reference>
<keyword evidence="3" id="KW-0813">Transport</keyword>
<feature type="region of interest" description="Disordered" evidence="9">
    <location>
        <begin position="1"/>
        <end position="32"/>
    </location>
</feature>
<feature type="transmembrane region" description="Helical" evidence="10">
    <location>
        <begin position="329"/>
        <end position="348"/>
    </location>
</feature>
<dbReference type="GO" id="GO:0015031">
    <property type="term" value="P:protein transport"/>
    <property type="evidence" value="ECO:0007669"/>
    <property type="project" value="UniProtKB-KW"/>
</dbReference>
<dbReference type="STRING" id="1081109.A0A168AUY5"/>
<dbReference type="AlphaFoldDB" id="A0A168AUY5"/>
<keyword evidence="5" id="KW-0571">Peptide transport</keyword>
<dbReference type="GO" id="GO:0016020">
    <property type="term" value="C:membrane"/>
    <property type="evidence" value="ECO:0007669"/>
    <property type="project" value="UniProtKB-SubCell"/>
</dbReference>
<protein>
    <submittedName>
        <fullName evidence="11">Oligopeptide transporter protein</fullName>
    </submittedName>
</protein>
<dbReference type="Pfam" id="PF03169">
    <property type="entry name" value="OPT"/>
    <property type="match status" value="1"/>
</dbReference>
<dbReference type="EMBL" id="AZGY01000011">
    <property type="protein sequence ID" value="KZZ94394.1"/>
    <property type="molecule type" value="Genomic_DNA"/>
</dbReference>
<feature type="compositionally biased region" description="Basic and acidic residues" evidence="9">
    <location>
        <begin position="1"/>
        <end position="16"/>
    </location>
</feature>
<evidence type="ECO:0000256" key="8">
    <source>
        <dbReference type="ARBA" id="ARBA00023136"/>
    </source>
</evidence>
<feature type="transmembrane region" description="Helical" evidence="10">
    <location>
        <begin position="189"/>
        <end position="211"/>
    </location>
</feature>
<feature type="transmembrane region" description="Helical" evidence="10">
    <location>
        <begin position="478"/>
        <end position="500"/>
    </location>
</feature>